<feature type="domain" description="GST N-terminal" evidence="4">
    <location>
        <begin position="1"/>
        <end position="83"/>
    </location>
</feature>
<gene>
    <name evidence="6" type="ORF">EDC90_101631</name>
</gene>
<keyword evidence="2 6" id="KW-0808">Transferase</keyword>
<dbReference type="Gene3D" id="1.20.1050.10">
    <property type="match status" value="1"/>
</dbReference>
<dbReference type="PROSITE" id="PS50404">
    <property type="entry name" value="GST_NTER"/>
    <property type="match status" value="1"/>
</dbReference>
<dbReference type="InterPro" id="IPR040079">
    <property type="entry name" value="Glutathione_S-Trfase"/>
</dbReference>
<sequence length="213" mass="24262">MLEIWGRRTSSNVQAVMWTIGEIGLSYERYDVGHKYGGNNTPEFLAMNPNGLVPVMRDGSDSQPVFESAAICRYLASRYGCEAFWPQTPALRAQIDKWAEWAKSSVAPAFTKPIFWQAVRVPEQERDAAKLAQSVELFSRLLSIAEAQLKAHSFLASDTFTLADIMLGHLLYRYFTIDIERPPLPLVADYYKRLCESPAYREHVMVSYEELRA</sequence>
<dbReference type="CDD" id="cd03047">
    <property type="entry name" value="GST_N_2"/>
    <property type="match status" value="1"/>
</dbReference>
<dbReference type="FunFam" id="3.40.30.10:FF:000039">
    <property type="entry name" value="Glutathione S-transferase domain"/>
    <property type="match status" value="1"/>
</dbReference>
<name>A0A4R3NQJ6_9HYPH</name>
<proteinExistence type="inferred from homology"/>
<dbReference type="EMBL" id="SMAR01000016">
    <property type="protein sequence ID" value="TCT37845.1"/>
    <property type="molecule type" value="Genomic_DNA"/>
</dbReference>
<dbReference type="InterPro" id="IPR004046">
    <property type="entry name" value="GST_C"/>
</dbReference>
<dbReference type="Proteomes" id="UP000295097">
    <property type="component" value="Unassembled WGS sequence"/>
</dbReference>
<evidence type="ECO:0000256" key="3">
    <source>
        <dbReference type="RuleBase" id="RU003494"/>
    </source>
</evidence>
<dbReference type="PROSITE" id="PS50405">
    <property type="entry name" value="GST_CTER"/>
    <property type="match status" value="1"/>
</dbReference>
<comment type="similarity">
    <text evidence="1 3">Belongs to the GST superfamily.</text>
</comment>
<comment type="caution">
    <text evidence="6">The sequence shown here is derived from an EMBL/GenBank/DDBJ whole genome shotgun (WGS) entry which is preliminary data.</text>
</comment>
<reference evidence="6 7" key="1">
    <citation type="submission" date="2019-03" db="EMBL/GenBank/DDBJ databases">
        <title>Freshwater and sediment microbial communities from various areas in North America, analyzing microbe dynamics in response to fracking.</title>
        <authorList>
            <person name="Lamendella R."/>
        </authorList>
    </citation>
    <scope>NUCLEOTIDE SEQUENCE [LARGE SCALE GENOMIC DNA]</scope>
    <source>
        <strain evidence="6 7">175.2</strain>
    </source>
</reference>
<evidence type="ECO:0000259" key="5">
    <source>
        <dbReference type="PROSITE" id="PS50405"/>
    </source>
</evidence>
<protein>
    <submittedName>
        <fullName evidence="6">Glutathione S-transferase</fullName>
    </submittedName>
</protein>
<dbReference type="InterPro" id="IPR036282">
    <property type="entry name" value="Glutathione-S-Trfase_C_sf"/>
</dbReference>
<feature type="domain" description="GST C-terminal" evidence="5">
    <location>
        <begin position="88"/>
        <end position="213"/>
    </location>
</feature>
<dbReference type="PANTHER" id="PTHR44051">
    <property type="entry name" value="GLUTATHIONE S-TRANSFERASE-RELATED"/>
    <property type="match status" value="1"/>
</dbReference>
<evidence type="ECO:0000256" key="2">
    <source>
        <dbReference type="ARBA" id="ARBA00022679"/>
    </source>
</evidence>
<dbReference type="SUPFAM" id="SSF52833">
    <property type="entry name" value="Thioredoxin-like"/>
    <property type="match status" value="1"/>
</dbReference>
<dbReference type="Pfam" id="PF00043">
    <property type="entry name" value="GST_C"/>
    <property type="match status" value="1"/>
</dbReference>
<dbReference type="Gene3D" id="3.40.30.10">
    <property type="entry name" value="Glutaredoxin"/>
    <property type="match status" value="1"/>
</dbReference>
<dbReference type="InterPro" id="IPR036249">
    <property type="entry name" value="Thioredoxin-like_sf"/>
</dbReference>
<evidence type="ECO:0000256" key="1">
    <source>
        <dbReference type="ARBA" id="ARBA00007409"/>
    </source>
</evidence>
<evidence type="ECO:0000313" key="7">
    <source>
        <dbReference type="Proteomes" id="UP000295097"/>
    </source>
</evidence>
<keyword evidence="7" id="KW-1185">Reference proteome</keyword>
<dbReference type="InterPro" id="IPR010987">
    <property type="entry name" value="Glutathione-S-Trfase_C-like"/>
</dbReference>
<dbReference type="SFLD" id="SFLDG01150">
    <property type="entry name" value="Main.1:_Beta-like"/>
    <property type="match status" value="1"/>
</dbReference>
<dbReference type="PANTHER" id="PTHR44051:SF19">
    <property type="entry name" value="DISULFIDE-BOND OXIDOREDUCTASE YFCG"/>
    <property type="match status" value="1"/>
</dbReference>
<dbReference type="OrthoDB" id="9810080at2"/>
<dbReference type="SFLD" id="SFLDS00019">
    <property type="entry name" value="Glutathione_Transferase_(cytos"/>
    <property type="match status" value="1"/>
</dbReference>
<accession>A0A4R3NQJ6</accession>
<dbReference type="SFLD" id="SFLDG00358">
    <property type="entry name" value="Main_(cytGST)"/>
    <property type="match status" value="1"/>
</dbReference>
<dbReference type="SUPFAM" id="SSF47616">
    <property type="entry name" value="GST C-terminal domain-like"/>
    <property type="match status" value="1"/>
</dbReference>
<dbReference type="GO" id="GO:0016740">
    <property type="term" value="F:transferase activity"/>
    <property type="evidence" value="ECO:0007669"/>
    <property type="project" value="UniProtKB-KW"/>
</dbReference>
<dbReference type="Pfam" id="PF02798">
    <property type="entry name" value="GST_N"/>
    <property type="match status" value="1"/>
</dbReference>
<dbReference type="AlphaFoldDB" id="A0A4R3NQJ6"/>
<dbReference type="InterPro" id="IPR004045">
    <property type="entry name" value="Glutathione_S-Trfase_N"/>
</dbReference>
<evidence type="ECO:0000259" key="4">
    <source>
        <dbReference type="PROSITE" id="PS50404"/>
    </source>
</evidence>
<dbReference type="RefSeq" id="WP_132311650.1">
    <property type="nucleotide sequence ID" value="NZ_SMAR01000016.1"/>
</dbReference>
<evidence type="ECO:0000313" key="6">
    <source>
        <dbReference type="EMBL" id="TCT37845.1"/>
    </source>
</evidence>
<organism evidence="6 7">
    <name type="scientific">Martelella mediterranea</name>
    <dbReference type="NCBI Taxonomy" id="293089"/>
    <lineage>
        <taxon>Bacteria</taxon>
        <taxon>Pseudomonadati</taxon>
        <taxon>Pseudomonadota</taxon>
        <taxon>Alphaproteobacteria</taxon>
        <taxon>Hyphomicrobiales</taxon>
        <taxon>Aurantimonadaceae</taxon>
        <taxon>Martelella</taxon>
    </lineage>
</organism>